<accession>A0ABV6JSX0</accession>
<keyword evidence="2" id="KW-0560">Oxidoreductase</keyword>
<sequence>MRELKGATVVITGASSGIGRAAAQCFAREGANVVVSARRASVLEEVVAECERLATTKGGGVLAVAADVADAGAMKALAEQAVARFGHVDVWISNAGVGVVGDFPAAPIETHEQVVRTNLLGVMNGAHAILPHFRQRRQGVLIHTNSLGAWVPAPYAASYSASKFGIRGFSEALRGELGAWPGIQVCEVYPGFVDTPGIAHAANHVGRALSVPPPVLSPFEVAETMVALARRPRPGVMVGAAAWASRLGYAVAPGAVRWGMGRFMERYFRQAERVPVTDGALFAAPTRQPGVYGGWRRQRLGRSPVKTGALVLGGAALALWLARRSTRA</sequence>
<dbReference type="EMBL" id="JBHLUN010000002">
    <property type="protein sequence ID" value="MFC0407416.1"/>
    <property type="molecule type" value="Genomic_DNA"/>
</dbReference>
<evidence type="ECO:0000256" key="2">
    <source>
        <dbReference type="ARBA" id="ARBA00023002"/>
    </source>
</evidence>
<dbReference type="RefSeq" id="WP_377043115.1">
    <property type="nucleotide sequence ID" value="NZ_JBHLUN010000002.1"/>
</dbReference>
<keyword evidence="5" id="KW-1185">Reference proteome</keyword>
<evidence type="ECO:0000256" key="1">
    <source>
        <dbReference type="ARBA" id="ARBA00006484"/>
    </source>
</evidence>
<dbReference type="PANTHER" id="PTHR44196:SF1">
    <property type="entry name" value="DEHYDROGENASE_REDUCTASE SDR FAMILY MEMBER 7B"/>
    <property type="match status" value="1"/>
</dbReference>
<dbReference type="PANTHER" id="PTHR44196">
    <property type="entry name" value="DEHYDROGENASE/REDUCTASE SDR FAMILY MEMBER 7B"/>
    <property type="match status" value="1"/>
</dbReference>
<dbReference type="InterPro" id="IPR020904">
    <property type="entry name" value="Sc_DH/Rdtase_CS"/>
</dbReference>
<protein>
    <submittedName>
        <fullName evidence="4">SDR family oxidoreductase</fullName>
    </submittedName>
</protein>
<dbReference type="Gene3D" id="3.40.50.720">
    <property type="entry name" value="NAD(P)-binding Rossmann-like Domain"/>
    <property type="match status" value="1"/>
</dbReference>
<dbReference type="PROSITE" id="PS00061">
    <property type="entry name" value="ADH_SHORT"/>
    <property type="match status" value="1"/>
</dbReference>
<dbReference type="Proteomes" id="UP001589865">
    <property type="component" value="Unassembled WGS sequence"/>
</dbReference>
<dbReference type="Pfam" id="PF00106">
    <property type="entry name" value="adh_short"/>
    <property type="match status" value="1"/>
</dbReference>
<reference evidence="4 5" key="1">
    <citation type="submission" date="2024-09" db="EMBL/GenBank/DDBJ databases">
        <authorList>
            <person name="Sun Q."/>
            <person name="Mori K."/>
        </authorList>
    </citation>
    <scope>NUCLEOTIDE SEQUENCE [LARGE SCALE GENOMIC DNA]</scope>
    <source>
        <strain evidence="4 5">TBRC 5777</strain>
    </source>
</reference>
<gene>
    <name evidence="4" type="ORF">ACFFGY_04095</name>
</gene>
<evidence type="ECO:0000313" key="4">
    <source>
        <dbReference type="EMBL" id="MFC0407416.1"/>
    </source>
</evidence>
<dbReference type="InterPro" id="IPR002347">
    <property type="entry name" value="SDR_fam"/>
</dbReference>
<comment type="caution">
    <text evidence="4">The sequence shown here is derived from an EMBL/GenBank/DDBJ whole genome shotgun (WGS) entry which is preliminary data.</text>
</comment>
<name>A0ABV6JSX0_9PROT</name>
<proteinExistence type="inferred from homology"/>
<dbReference type="InterPro" id="IPR036291">
    <property type="entry name" value="NAD(P)-bd_dom_sf"/>
</dbReference>
<evidence type="ECO:0000313" key="5">
    <source>
        <dbReference type="Proteomes" id="UP001589865"/>
    </source>
</evidence>
<dbReference type="NCBIfam" id="NF004792">
    <property type="entry name" value="PRK06139.1"/>
    <property type="match status" value="1"/>
</dbReference>
<organism evidence="4 5">
    <name type="scientific">Roseomonas elaeocarpi</name>
    <dbReference type="NCBI Taxonomy" id="907779"/>
    <lineage>
        <taxon>Bacteria</taxon>
        <taxon>Pseudomonadati</taxon>
        <taxon>Pseudomonadota</taxon>
        <taxon>Alphaproteobacteria</taxon>
        <taxon>Acetobacterales</taxon>
        <taxon>Roseomonadaceae</taxon>
        <taxon>Roseomonas</taxon>
    </lineage>
</organism>
<dbReference type="PRINTS" id="PR00081">
    <property type="entry name" value="GDHRDH"/>
</dbReference>
<evidence type="ECO:0000256" key="3">
    <source>
        <dbReference type="RuleBase" id="RU000363"/>
    </source>
</evidence>
<comment type="similarity">
    <text evidence="1 3">Belongs to the short-chain dehydrogenases/reductases (SDR) family.</text>
</comment>
<dbReference type="SUPFAM" id="SSF51735">
    <property type="entry name" value="NAD(P)-binding Rossmann-fold domains"/>
    <property type="match status" value="1"/>
</dbReference>
<dbReference type="PRINTS" id="PR00080">
    <property type="entry name" value="SDRFAMILY"/>
</dbReference>